<dbReference type="InterPro" id="IPR035909">
    <property type="entry name" value="CheB_C"/>
</dbReference>
<feature type="active site" evidence="4 5">
    <location>
        <position position="186"/>
    </location>
</feature>
<feature type="active site" evidence="4 5">
    <location>
        <position position="159"/>
    </location>
</feature>
<comment type="similarity">
    <text evidence="4">Belongs to the CheB family.</text>
</comment>
<evidence type="ECO:0000259" key="8">
    <source>
        <dbReference type="PROSITE" id="PS50122"/>
    </source>
</evidence>
<dbReference type="Pfam" id="PF01339">
    <property type="entry name" value="CheB_methylest"/>
    <property type="match status" value="1"/>
</dbReference>
<dbReference type="EC" id="3.1.1.61" evidence="4"/>
<dbReference type="Pfam" id="PF00072">
    <property type="entry name" value="Response_reg"/>
    <property type="match status" value="1"/>
</dbReference>
<comment type="catalytic activity">
    <reaction evidence="4">
        <text>L-glutaminyl-[protein] + H2O = L-glutamyl-[protein] + NH4(+)</text>
        <dbReference type="Rhea" id="RHEA:16441"/>
        <dbReference type="Rhea" id="RHEA-COMP:10207"/>
        <dbReference type="Rhea" id="RHEA-COMP:10208"/>
        <dbReference type="ChEBI" id="CHEBI:15377"/>
        <dbReference type="ChEBI" id="CHEBI:28938"/>
        <dbReference type="ChEBI" id="CHEBI:29973"/>
        <dbReference type="ChEBI" id="CHEBI:30011"/>
        <dbReference type="EC" id="3.5.1.44"/>
    </reaction>
</comment>
<dbReference type="PIRSF" id="PIRSF000876">
    <property type="entry name" value="RR_chemtxs_CheB"/>
    <property type="match status" value="1"/>
</dbReference>
<dbReference type="RefSeq" id="WP_113919345.1">
    <property type="nucleotide sequence ID" value="NZ_QNRX01000001.1"/>
</dbReference>
<dbReference type="GO" id="GO:0008984">
    <property type="term" value="F:protein-glutamate methylesterase activity"/>
    <property type="evidence" value="ECO:0007669"/>
    <property type="project" value="UniProtKB-UniRule"/>
</dbReference>
<comment type="PTM">
    <text evidence="4">Phosphorylated by CheA. Phosphorylation of the N-terminal regulatory domain activates the methylesterase activity.</text>
</comment>
<gene>
    <name evidence="4" type="primary">cheB</name>
    <name evidence="9" type="ORF">DES36_101190</name>
</gene>
<evidence type="ECO:0000313" key="10">
    <source>
        <dbReference type="Proteomes" id="UP000253490"/>
    </source>
</evidence>
<evidence type="ECO:0000256" key="3">
    <source>
        <dbReference type="ARBA" id="ARBA00048267"/>
    </source>
</evidence>
<dbReference type="NCBIfam" id="NF001965">
    <property type="entry name" value="PRK00742.1"/>
    <property type="match status" value="1"/>
</dbReference>
<dbReference type="AlphaFoldDB" id="A0A366II51"/>
<dbReference type="SUPFAM" id="SSF52172">
    <property type="entry name" value="CheY-like"/>
    <property type="match status" value="1"/>
</dbReference>
<feature type="domain" description="Response regulatory" evidence="7">
    <location>
        <begin position="4"/>
        <end position="119"/>
    </location>
</feature>
<dbReference type="GO" id="GO:0050568">
    <property type="term" value="F:protein-glutamine glutaminase activity"/>
    <property type="evidence" value="ECO:0007669"/>
    <property type="project" value="UniProtKB-UniRule"/>
</dbReference>
<evidence type="ECO:0000256" key="5">
    <source>
        <dbReference type="PROSITE-ProRule" id="PRU00050"/>
    </source>
</evidence>
<dbReference type="InterPro" id="IPR008248">
    <property type="entry name" value="CheB-like"/>
</dbReference>
<keyword evidence="10" id="KW-1185">Reference proteome</keyword>
<dbReference type="InterPro" id="IPR001789">
    <property type="entry name" value="Sig_transdc_resp-reg_receiver"/>
</dbReference>
<feature type="modified residue" description="4-aspartylphosphate" evidence="4 6">
    <location>
        <position position="55"/>
    </location>
</feature>
<comment type="function">
    <text evidence="2">May play the central regulatory role in sporulation. It may be an element of the effector pathway responsible for the activation of sporulation genes in response to nutritional stress. Spo0A may act in concert with spo0H (a sigma factor) to control the expression of some genes that are critical to the sporulation process.</text>
</comment>
<dbReference type="Gene3D" id="3.40.50.2300">
    <property type="match status" value="1"/>
</dbReference>
<evidence type="ECO:0000256" key="2">
    <source>
        <dbReference type="ARBA" id="ARBA00024867"/>
    </source>
</evidence>
<dbReference type="OrthoDB" id="9793421at2"/>
<accession>A0A366II51</accession>
<evidence type="ECO:0000256" key="4">
    <source>
        <dbReference type="HAMAP-Rule" id="MF_00099"/>
    </source>
</evidence>
<dbReference type="InterPro" id="IPR011006">
    <property type="entry name" value="CheY-like_superfamily"/>
</dbReference>
<keyword evidence="4 6" id="KW-0597">Phosphoprotein</keyword>
<evidence type="ECO:0000256" key="6">
    <source>
        <dbReference type="PROSITE-ProRule" id="PRU00169"/>
    </source>
</evidence>
<dbReference type="PROSITE" id="PS50122">
    <property type="entry name" value="CHEB"/>
    <property type="match status" value="1"/>
</dbReference>
<dbReference type="GO" id="GO:0000156">
    <property type="term" value="F:phosphorelay response regulator activity"/>
    <property type="evidence" value="ECO:0007669"/>
    <property type="project" value="InterPro"/>
</dbReference>
<protein>
    <recommendedName>
        <fullName evidence="4">Protein-glutamate methylesterase/protein-glutamine glutaminase</fullName>
        <ecNumber evidence="4">3.1.1.61</ecNumber>
        <ecNumber evidence="4">3.5.1.44</ecNumber>
    </recommendedName>
</protein>
<evidence type="ECO:0000259" key="7">
    <source>
        <dbReference type="PROSITE" id="PS50110"/>
    </source>
</evidence>
<proteinExistence type="inferred from homology"/>
<dbReference type="HAMAP" id="MF_00099">
    <property type="entry name" value="CheB_chemtxs"/>
    <property type="match status" value="1"/>
</dbReference>
<comment type="function">
    <text evidence="4">Involved in chemotaxis. Part of a chemotaxis signal transduction system that modulates chemotaxis in response to various stimuli. Catalyzes the demethylation of specific methylglutamate residues introduced into the chemoreceptors (methyl-accepting chemotaxis proteins or MCP) by CheR. Also mediates the irreversible deamidation of specific glutamine residues to glutamic acid.</text>
</comment>
<dbReference type="InterPro" id="IPR000673">
    <property type="entry name" value="Sig_transdc_resp-reg_Me-estase"/>
</dbReference>
<dbReference type="PANTHER" id="PTHR42872">
    <property type="entry name" value="PROTEIN-GLUTAMATE METHYLESTERASE/PROTEIN-GLUTAMINE GLUTAMINASE"/>
    <property type="match status" value="1"/>
</dbReference>
<dbReference type="PANTHER" id="PTHR42872:SF3">
    <property type="entry name" value="PROTEIN-GLUTAMATE METHYLESTERASE_PROTEIN-GLUTAMINE GLUTAMINASE 1"/>
    <property type="match status" value="1"/>
</dbReference>
<comment type="caution">
    <text evidence="9">The sequence shown here is derived from an EMBL/GenBank/DDBJ whole genome shotgun (WGS) entry which is preliminary data.</text>
</comment>
<comment type="catalytic activity">
    <reaction evidence="3 4">
        <text>[protein]-L-glutamate 5-O-methyl ester + H2O = L-glutamyl-[protein] + methanol + H(+)</text>
        <dbReference type="Rhea" id="RHEA:23236"/>
        <dbReference type="Rhea" id="RHEA-COMP:10208"/>
        <dbReference type="Rhea" id="RHEA-COMP:10311"/>
        <dbReference type="ChEBI" id="CHEBI:15377"/>
        <dbReference type="ChEBI" id="CHEBI:15378"/>
        <dbReference type="ChEBI" id="CHEBI:17790"/>
        <dbReference type="ChEBI" id="CHEBI:29973"/>
        <dbReference type="ChEBI" id="CHEBI:82795"/>
        <dbReference type="EC" id="3.1.1.61"/>
    </reaction>
</comment>
<feature type="active site" evidence="4 5">
    <location>
        <position position="278"/>
    </location>
</feature>
<feature type="domain" description="CheB-type methylesterase" evidence="8">
    <location>
        <begin position="154"/>
        <end position="336"/>
    </location>
</feature>
<sequence length="337" mass="36864">MNTKLLIVDDSAFMRKVISDSVKEMQGIEVAGIARDGLDALEIIPKLKPDIITLDVEMPKLNGLETLKIIKEKYNIPVIMISSHTGADITIEALQIGAVDFIEKPQDIKSNLGDLKVELENKIKSVLGKRESKHFNKQNNSSTSYGQTHEIEAVVIGASTGGPKALTQLIHKLPSKARVPIFIVQHMPKGFTTSFAARLDRETSLKVVEAEEGMLIQAGTVYLAPGDFHMTIDKNRIRLNKEDKIYGVRPAVDYLFSSAAKVYKNKLLAVIMTGMGRDGTIGLKEIKKAGGYTIAQSEESCVVFGMPGHAISSNVIDKIMNLPDIASSISRHVGVLR</sequence>
<dbReference type="CDD" id="cd17541">
    <property type="entry name" value="REC_CheB-like"/>
    <property type="match status" value="1"/>
</dbReference>
<name>A0A366II51_9FIRM</name>
<dbReference type="CDD" id="cd16432">
    <property type="entry name" value="CheB_Rec"/>
    <property type="match status" value="1"/>
</dbReference>
<evidence type="ECO:0000313" key="9">
    <source>
        <dbReference type="EMBL" id="RBP70135.1"/>
    </source>
</evidence>
<dbReference type="Gene3D" id="3.40.50.180">
    <property type="entry name" value="Methylesterase CheB, C-terminal domain"/>
    <property type="match status" value="1"/>
</dbReference>
<organism evidence="9 10">
    <name type="scientific">Alkalibaculum bacchi</name>
    <dbReference type="NCBI Taxonomy" id="645887"/>
    <lineage>
        <taxon>Bacteria</taxon>
        <taxon>Bacillati</taxon>
        <taxon>Bacillota</taxon>
        <taxon>Clostridia</taxon>
        <taxon>Eubacteriales</taxon>
        <taxon>Eubacteriaceae</taxon>
        <taxon>Alkalibaculum</taxon>
    </lineage>
</organism>
<dbReference type="PROSITE" id="PS50110">
    <property type="entry name" value="RESPONSE_REGULATORY"/>
    <property type="match status" value="1"/>
</dbReference>
<dbReference type="Proteomes" id="UP000253490">
    <property type="component" value="Unassembled WGS sequence"/>
</dbReference>
<comment type="subcellular location">
    <subcellularLocation>
        <location evidence="4">Cytoplasm</location>
    </subcellularLocation>
</comment>
<dbReference type="GO" id="GO:0005737">
    <property type="term" value="C:cytoplasm"/>
    <property type="evidence" value="ECO:0007669"/>
    <property type="project" value="UniProtKB-SubCell"/>
</dbReference>
<reference evidence="9 10" key="1">
    <citation type="submission" date="2018-06" db="EMBL/GenBank/DDBJ databases">
        <title>Genomic Encyclopedia of Type Strains, Phase IV (KMG-IV): sequencing the most valuable type-strain genomes for metagenomic binning, comparative biology and taxonomic classification.</title>
        <authorList>
            <person name="Goeker M."/>
        </authorList>
    </citation>
    <scope>NUCLEOTIDE SEQUENCE [LARGE SCALE GENOMIC DNA]</scope>
    <source>
        <strain evidence="9 10">DSM 22112</strain>
    </source>
</reference>
<dbReference type="EC" id="3.5.1.44" evidence="4"/>
<dbReference type="GO" id="GO:0006935">
    <property type="term" value="P:chemotaxis"/>
    <property type="evidence" value="ECO:0007669"/>
    <property type="project" value="UniProtKB-UniRule"/>
</dbReference>
<evidence type="ECO:0000256" key="1">
    <source>
        <dbReference type="ARBA" id="ARBA00022801"/>
    </source>
</evidence>
<dbReference type="EMBL" id="QNRX01000001">
    <property type="protein sequence ID" value="RBP70135.1"/>
    <property type="molecule type" value="Genomic_DNA"/>
</dbReference>
<keyword evidence="4" id="KW-0963">Cytoplasm</keyword>
<comment type="domain">
    <text evidence="4">Contains a C-terminal catalytic domain, and an N-terminal region which modulates catalytic activity.</text>
</comment>
<dbReference type="SMART" id="SM00448">
    <property type="entry name" value="REC"/>
    <property type="match status" value="1"/>
</dbReference>
<keyword evidence="1 4" id="KW-0378">Hydrolase</keyword>
<keyword evidence="4 5" id="KW-0145">Chemotaxis</keyword>
<dbReference type="SUPFAM" id="SSF52738">
    <property type="entry name" value="Methylesterase CheB, C-terminal domain"/>
    <property type="match status" value="1"/>
</dbReference>